<reference evidence="1" key="1">
    <citation type="submission" date="2014-05" db="EMBL/GenBank/DDBJ databases">
        <title>The transcriptome of the halophilic microalga Tetraselmis sp. GSL018 isolated from the Great Salt Lake, Utah.</title>
        <authorList>
            <person name="Jinkerson R.E."/>
            <person name="D'Adamo S."/>
            <person name="Posewitz M.C."/>
        </authorList>
    </citation>
    <scope>NUCLEOTIDE SEQUENCE</scope>
    <source>
        <strain evidence="1">GSL018</strain>
    </source>
</reference>
<name>A0A061R0T4_9CHLO</name>
<evidence type="ECO:0000313" key="1">
    <source>
        <dbReference type="EMBL" id="JAC66532.1"/>
    </source>
</evidence>
<organism evidence="1">
    <name type="scientific">Tetraselmis sp. GSL018</name>
    <dbReference type="NCBI Taxonomy" id="582737"/>
    <lineage>
        <taxon>Eukaryota</taxon>
        <taxon>Viridiplantae</taxon>
        <taxon>Chlorophyta</taxon>
        <taxon>core chlorophytes</taxon>
        <taxon>Chlorodendrophyceae</taxon>
        <taxon>Chlorodendrales</taxon>
        <taxon>Chlorodendraceae</taxon>
        <taxon>Tetraselmis</taxon>
    </lineage>
</organism>
<sequence length="46" mass="5500">LKLAVSNIASQIVIIYKLCLKYWIVNIKQTWYSTFILIILCRMFFS</sequence>
<dbReference type="EMBL" id="GBEZ01020105">
    <property type="protein sequence ID" value="JAC66532.1"/>
    <property type="molecule type" value="Transcribed_RNA"/>
</dbReference>
<accession>A0A061R0T4</accession>
<gene>
    <name evidence="1" type="ORF">TSPGSL018_13436</name>
</gene>
<proteinExistence type="predicted"/>
<protein>
    <submittedName>
        <fullName evidence="1">Uncharacterized protein</fullName>
    </submittedName>
</protein>
<feature type="non-terminal residue" evidence="1">
    <location>
        <position position="1"/>
    </location>
</feature>
<dbReference type="AlphaFoldDB" id="A0A061R0T4"/>